<reference evidence="3 4" key="1">
    <citation type="submission" date="2018-08" db="EMBL/GenBank/DDBJ databases">
        <title>A genome reference for cultivated species of the human gut microbiota.</title>
        <authorList>
            <person name="Zou Y."/>
            <person name="Xue W."/>
            <person name="Luo G."/>
        </authorList>
    </citation>
    <scope>NUCLEOTIDE SEQUENCE [LARGE SCALE GENOMIC DNA]</scope>
    <source>
        <strain evidence="3 4">AM50-4</strain>
    </source>
</reference>
<protein>
    <submittedName>
        <fullName evidence="3">Glycosyltransferase</fullName>
    </submittedName>
</protein>
<evidence type="ECO:0000259" key="2">
    <source>
        <dbReference type="Pfam" id="PF00534"/>
    </source>
</evidence>
<evidence type="ECO:0000256" key="1">
    <source>
        <dbReference type="ARBA" id="ARBA00022679"/>
    </source>
</evidence>
<evidence type="ECO:0000313" key="3">
    <source>
        <dbReference type="EMBL" id="RGZ48503.1"/>
    </source>
</evidence>
<sequence length="201" mass="22767">MCKELPSIRDKISVIPSGSIDGFEYYHKTFDKSNFIVLQNGVRPHKNLETTIQALQGISCKLLVVRKMDESQIQLANRLNIKFENVYDLSPEEVKETYRRSDIVCFPSSYEGFGVITIEAQAIGRPVITTNKEPMKSVAGDAALYINNPKDPAQLHDAIIKLINDDKLRENLIKKGLENSRQYRLGSIASKYIDIFSSIEK</sequence>
<keyword evidence="1 3" id="KW-0808">Transferase</keyword>
<name>A0A413NIW2_BACUN</name>
<dbReference type="Proteomes" id="UP000283684">
    <property type="component" value="Unassembled WGS sequence"/>
</dbReference>
<organism evidence="3 4">
    <name type="scientific">Bacteroides uniformis</name>
    <dbReference type="NCBI Taxonomy" id="820"/>
    <lineage>
        <taxon>Bacteria</taxon>
        <taxon>Pseudomonadati</taxon>
        <taxon>Bacteroidota</taxon>
        <taxon>Bacteroidia</taxon>
        <taxon>Bacteroidales</taxon>
        <taxon>Bacteroidaceae</taxon>
        <taxon>Bacteroides</taxon>
    </lineage>
</organism>
<gene>
    <name evidence="3" type="ORF">DW988_11000</name>
</gene>
<feature type="domain" description="Glycosyl transferase family 1" evidence="2">
    <location>
        <begin position="30"/>
        <end position="176"/>
    </location>
</feature>
<dbReference type="Gene3D" id="3.40.50.2000">
    <property type="entry name" value="Glycogen Phosphorylase B"/>
    <property type="match status" value="2"/>
</dbReference>
<proteinExistence type="predicted"/>
<dbReference type="SUPFAM" id="SSF53756">
    <property type="entry name" value="UDP-Glycosyltransferase/glycogen phosphorylase"/>
    <property type="match status" value="1"/>
</dbReference>
<accession>A0A413NIW2</accession>
<dbReference type="AlphaFoldDB" id="A0A413NIW2"/>
<dbReference type="EMBL" id="QSEE01000010">
    <property type="protein sequence ID" value="RGZ48503.1"/>
    <property type="molecule type" value="Genomic_DNA"/>
</dbReference>
<dbReference type="Pfam" id="PF00534">
    <property type="entry name" value="Glycos_transf_1"/>
    <property type="match status" value="1"/>
</dbReference>
<dbReference type="PANTHER" id="PTHR46401">
    <property type="entry name" value="GLYCOSYLTRANSFERASE WBBK-RELATED"/>
    <property type="match status" value="1"/>
</dbReference>
<dbReference type="PANTHER" id="PTHR46401:SF2">
    <property type="entry name" value="GLYCOSYLTRANSFERASE WBBK-RELATED"/>
    <property type="match status" value="1"/>
</dbReference>
<dbReference type="GO" id="GO:0016757">
    <property type="term" value="F:glycosyltransferase activity"/>
    <property type="evidence" value="ECO:0007669"/>
    <property type="project" value="InterPro"/>
</dbReference>
<evidence type="ECO:0000313" key="4">
    <source>
        <dbReference type="Proteomes" id="UP000283684"/>
    </source>
</evidence>
<dbReference type="InterPro" id="IPR001296">
    <property type="entry name" value="Glyco_trans_1"/>
</dbReference>
<comment type="caution">
    <text evidence="3">The sequence shown here is derived from an EMBL/GenBank/DDBJ whole genome shotgun (WGS) entry which is preliminary data.</text>
</comment>